<keyword evidence="2" id="KW-1185">Reference proteome</keyword>
<proteinExistence type="predicted"/>
<organism evidence="1 2">
    <name type="scientific">Flemingia macrophylla</name>
    <dbReference type="NCBI Taxonomy" id="520843"/>
    <lineage>
        <taxon>Eukaryota</taxon>
        <taxon>Viridiplantae</taxon>
        <taxon>Streptophyta</taxon>
        <taxon>Embryophyta</taxon>
        <taxon>Tracheophyta</taxon>
        <taxon>Spermatophyta</taxon>
        <taxon>Magnoliopsida</taxon>
        <taxon>eudicotyledons</taxon>
        <taxon>Gunneridae</taxon>
        <taxon>Pentapetalae</taxon>
        <taxon>rosids</taxon>
        <taxon>fabids</taxon>
        <taxon>Fabales</taxon>
        <taxon>Fabaceae</taxon>
        <taxon>Papilionoideae</taxon>
        <taxon>50 kb inversion clade</taxon>
        <taxon>NPAAA clade</taxon>
        <taxon>indigoferoid/millettioid clade</taxon>
        <taxon>Phaseoleae</taxon>
        <taxon>Flemingia</taxon>
    </lineage>
</organism>
<dbReference type="EMBL" id="JBGMDY010000008">
    <property type="protein sequence ID" value="KAL2324040.1"/>
    <property type="molecule type" value="Genomic_DNA"/>
</dbReference>
<name>A0ABD1LKL0_9FABA</name>
<evidence type="ECO:0000313" key="2">
    <source>
        <dbReference type="Proteomes" id="UP001603857"/>
    </source>
</evidence>
<evidence type="ECO:0000313" key="1">
    <source>
        <dbReference type="EMBL" id="KAL2324040.1"/>
    </source>
</evidence>
<sequence length="60" mass="6684">MATIIVISDLRLGTKLNYYADVTLVNGFELALLSSLPEFWISTLLDICRSNPINNQILAD</sequence>
<gene>
    <name evidence="1" type="ORF">Fmac_023098</name>
</gene>
<protein>
    <submittedName>
        <fullName evidence="1">Uncharacterized protein</fullName>
    </submittedName>
</protein>
<reference evidence="1 2" key="1">
    <citation type="submission" date="2024-08" db="EMBL/GenBank/DDBJ databases">
        <title>Insights into the chromosomal genome structure of Flemingia macrophylla.</title>
        <authorList>
            <person name="Ding Y."/>
            <person name="Zhao Y."/>
            <person name="Bi W."/>
            <person name="Wu M."/>
            <person name="Zhao G."/>
            <person name="Gong Y."/>
            <person name="Li W."/>
            <person name="Zhang P."/>
        </authorList>
    </citation>
    <scope>NUCLEOTIDE SEQUENCE [LARGE SCALE GENOMIC DNA]</scope>
    <source>
        <strain evidence="1">DYQJB</strain>
        <tissue evidence="1">Leaf</tissue>
    </source>
</reference>
<dbReference type="AlphaFoldDB" id="A0ABD1LKL0"/>
<accession>A0ABD1LKL0</accession>
<comment type="caution">
    <text evidence="1">The sequence shown here is derived from an EMBL/GenBank/DDBJ whole genome shotgun (WGS) entry which is preliminary data.</text>
</comment>
<dbReference type="Proteomes" id="UP001603857">
    <property type="component" value="Unassembled WGS sequence"/>
</dbReference>